<proteinExistence type="predicted"/>
<dbReference type="EMBL" id="DYUD01000001">
    <property type="protein sequence ID" value="HJG87847.1"/>
    <property type="molecule type" value="Genomic_DNA"/>
</dbReference>
<accession>A0A921SU20</accession>
<name>A0A921SU20_9BACT</name>
<reference evidence="1" key="1">
    <citation type="journal article" date="2021" name="PeerJ">
        <title>Extensive microbial diversity within the chicken gut microbiome revealed by metagenomics and culture.</title>
        <authorList>
            <person name="Gilroy R."/>
            <person name="Ravi A."/>
            <person name="Getino M."/>
            <person name="Pursley I."/>
            <person name="Horton D.L."/>
            <person name="Alikhan N.F."/>
            <person name="Baker D."/>
            <person name="Gharbi K."/>
            <person name="Hall N."/>
            <person name="Watson M."/>
            <person name="Adriaenssens E.M."/>
            <person name="Foster-Nyarko E."/>
            <person name="Jarju S."/>
            <person name="Secka A."/>
            <person name="Antonio M."/>
            <person name="Oren A."/>
            <person name="Chaudhuri R.R."/>
            <person name="La Ragione R."/>
            <person name="Hildebrand F."/>
            <person name="Pallen M.J."/>
        </authorList>
    </citation>
    <scope>NUCLEOTIDE SEQUENCE</scope>
    <source>
        <strain evidence="1">CHK121-7720</strain>
    </source>
</reference>
<organism evidence="1 2">
    <name type="scientific">Barnesiella viscericola</name>
    <dbReference type="NCBI Taxonomy" id="397865"/>
    <lineage>
        <taxon>Bacteria</taxon>
        <taxon>Pseudomonadati</taxon>
        <taxon>Bacteroidota</taxon>
        <taxon>Bacteroidia</taxon>
        <taxon>Bacteroidales</taxon>
        <taxon>Barnesiellaceae</taxon>
        <taxon>Barnesiella</taxon>
    </lineage>
</organism>
<comment type="caution">
    <text evidence="1">The sequence shown here is derived from an EMBL/GenBank/DDBJ whole genome shotgun (WGS) entry which is preliminary data.</text>
</comment>
<reference evidence="1" key="2">
    <citation type="submission" date="2021-09" db="EMBL/GenBank/DDBJ databases">
        <authorList>
            <person name="Gilroy R."/>
        </authorList>
    </citation>
    <scope>NUCLEOTIDE SEQUENCE</scope>
    <source>
        <strain evidence="1">CHK121-7720</strain>
    </source>
</reference>
<gene>
    <name evidence="1" type="ORF">K8U91_00010</name>
</gene>
<dbReference type="Gene3D" id="3.20.20.210">
    <property type="match status" value="1"/>
</dbReference>
<dbReference type="RefSeq" id="WP_273304983.1">
    <property type="nucleotide sequence ID" value="NZ_CALUJX010000002.1"/>
</dbReference>
<protein>
    <recommendedName>
        <fullName evidence="3">Cobalamin-independent methionine synthase MetE C-terminal/archaeal domain-containing protein</fullName>
    </recommendedName>
</protein>
<evidence type="ECO:0000313" key="1">
    <source>
        <dbReference type="EMBL" id="HJG87847.1"/>
    </source>
</evidence>
<dbReference type="InterPro" id="IPR038071">
    <property type="entry name" value="UROD/MetE-like_sf"/>
</dbReference>
<dbReference type="Proteomes" id="UP000757103">
    <property type="component" value="Unassembled WGS sequence"/>
</dbReference>
<evidence type="ECO:0008006" key="3">
    <source>
        <dbReference type="Google" id="ProtNLM"/>
    </source>
</evidence>
<evidence type="ECO:0000313" key="2">
    <source>
        <dbReference type="Proteomes" id="UP000757103"/>
    </source>
</evidence>
<dbReference type="SUPFAM" id="SSF51726">
    <property type="entry name" value="UROD/MetE-like"/>
    <property type="match status" value="1"/>
</dbReference>
<dbReference type="PANTHER" id="PTHR43844">
    <property type="entry name" value="METHIONINE SYNTHASE"/>
    <property type="match status" value="1"/>
</dbReference>
<dbReference type="PANTHER" id="PTHR43844:SF1">
    <property type="entry name" value="METHIONINE SYNTHASE"/>
    <property type="match status" value="1"/>
</dbReference>
<sequence length="363" mass="41081">MANKIPFSVDITGSFVYSEPLAEARKRYQEGELISAKLHEIEDKEIYRIVEKCKEIGLKCVTDGDYKSTNYTDFFHHLENISKLETPQPEEPNESVVSGKIDFVSSFLSTPPVTQRFTYLTGIIGGDMYAKALLPSPTTLLAELLRPENRYNTGRYYPDIELLVHDIAQTYQKVINEFYDMGCRFLQLTDYAWNLTGDSNIEQVAQAAHLDLHSLIATSAQLTEACLAQKPDDMCISLQFRNPWWKVGDKEKMAELLFSTRADAIALEFGNRENENIDFSILNYCQGKEVILGLISTTSLQPISTSNIILHIENAARLIPLESLHLSSQGDFRDNLGNSVISEQMMWSKIVTMKNIAKTVWGK</sequence>
<dbReference type="AlphaFoldDB" id="A0A921SU20"/>